<evidence type="ECO:0000256" key="14">
    <source>
        <dbReference type="ARBA" id="ARBA00024861"/>
    </source>
</evidence>
<keyword evidence="10 17" id="KW-0808">Transferase</keyword>
<dbReference type="Pfam" id="PF01634">
    <property type="entry name" value="HisG"/>
    <property type="match status" value="1"/>
</dbReference>
<dbReference type="EC" id="2.4.2.17" evidence="5"/>
<reference evidence="17" key="1">
    <citation type="submission" date="2012-10" db="EMBL/GenBank/DDBJ databases">
        <authorList>
            <person name="Sandrine L."/>
        </authorList>
    </citation>
    <scope>NUCLEOTIDE SEQUENCE</scope>
</reference>
<dbReference type="InterPro" id="IPR001348">
    <property type="entry name" value="ATP_PRibTrfase_HisG"/>
</dbReference>
<keyword evidence="7" id="KW-0963">Cytoplasm</keyword>
<reference evidence="17" key="2">
    <citation type="journal article" date="2013" name="Biotechnol. Biofuels">
        <title>Mining for hemicellulases in the fungus-growing termite Pseudacanthotermes militaris using functional metagenomics.</title>
        <authorList>
            <person name="Bastien G."/>
            <person name="Arnal G."/>
            <person name="Bozonnet S."/>
            <person name="Laguerre S."/>
            <person name="Ferreira F."/>
            <person name="Faure R."/>
            <person name="Henrissat B."/>
            <person name="Lefevre F."/>
            <person name="Robe P."/>
            <person name="Bouchez O."/>
            <person name="Noirot C."/>
            <person name="Dumon C."/>
            <person name="O'Donohue M."/>
        </authorList>
    </citation>
    <scope>NUCLEOTIDE SEQUENCE</scope>
</reference>
<comment type="similarity">
    <text evidence="4">Belongs to the ATP phosphoribosyltransferase family. Short subfamily.</text>
</comment>
<keyword evidence="12" id="KW-0067">ATP-binding</keyword>
<evidence type="ECO:0000256" key="3">
    <source>
        <dbReference type="ARBA" id="ARBA00004667"/>
    </source>
</evidence>
<comment type="pathway">
    <text evidence="3">Amino-acid biosynthesis; L-histidine biosynthesis; L-histidine from 5-phospho-alpha-D-ribose 1-diphosphate: step 1/9.</text>
</comment>
<keyword evidence="13" id="KW-0368">Histidine biosynthesis</keyword>
<dbReference type="SUPFAM" id="SSF55681">
    <property type="entry name" value="Class II aaRS and biotin synthetases"/>
    <property type="match status" value="1"/>
</dbReference>
<feature type="domain" description="Class II Histidinyl-tRNA synthetase (HisRS)-like catalytic core" evidence="16">
    <location>
        <begin position="5"/>
        <end position="301"/>
    </location>
</feature>
<dbReference type="InterPro" id="IPR041715">
    <property type="entry name" value="HisRS-like_core"/>
</dbReference>
<dbReference type="PANTHER" id="PTHR21403">
    <property type="entry name" value="ATP PHOSPHORIBOSYLTRANSFERASE ATP-PRTASE"/>
    <property type="match status" value="1"/>
</dbReference>
<dbReference type="Gene3D" id="3.30.930.10">
    <property type="entry name" value="Bira Bifunctional Protein, Domain 2"/>
    <property type="match status" value="1"/>
</dbReference>
<dbReference type="InterPro" id="IPR018198">
    <property type="entry name" value="ATP_PRibTrfase_CS"/>
</dbReference>
<comment type="subcellular location">
    <subcellularLocation>
        <location evidence="2">Cytoplasm</location>
    </subcellularLocation>
</comment>
<evidence type="ECO:0000259" key="15">
    <source>
        <dbReference type="Pfam" id="PF01634"/>
    </source>
</evidence>
<dbReference type="SUPFAM" id="SSF53850">
    <property type="entry name" value="Periplasmic binding protein-like II"/>
    <property type="match status" value="1"/>
</dbReference>
<dbReference type="GO" id="GO:0005524">
    <property type="term" value="F:ATP binding"/>
    <property type="evidence" value="ECO:0007669"/>
    <property type="project" value="UniProtKB-KW"/>
</dbReference>
<dbReference type="PROSITE" id="PS01316">
    <property type="entry name" value="ATP_P_PHORIBOSYLTR"/>
    <property type="match status" value="1"/>
</dbReference>
<keyword evidence="8" id="KW-0028">Amino-acid biosynthesis</keyword>
<evidence type="ECO:0000256" key="6">
    <source>
        <dbReference type="ARBA" id="ARBA00020998"/>
    </source>
</evidence>
<evidence type="ECO:0000256" key="7">
    <source>
        <dbReference type="ARBA" id="ARBA00022490"/>
    </source>
</evidence>
<dbReference type="Pfam" id="PF13393">
    <property type="entry name" value="tRNA-synt_His"/>
    <property type="match status" value="1"/>
</dbReference>
<dbReference type="GO" id="GO:0005737">
    <property type="term" value="C:cytoplasm"/>
    <property type="evidence" value="ECO:0007669"/>
    <property type="project" value="UniProtKB-SubCell"/>
</dbReference>
<comment type="function">
    <text evidence="14">Catalyzes the condensation of ATP and 5-phosphoribose 1-diphosphate to form N'-(5'-phosphoribosyl)-ATP (PR-ATP). Has a crucial role in the pathway because the rate of histidine biosynthesis seems to be controlled primarily by regulation of HisG enzymatic activity.</text>
</comment>
<dbReference type="InterPro" id="IPR013820">
    <property type="entry name" value="ATP_PRibTrfase_cat"/>
</dbReference>
<dbReference type="EMBL" id="HF548275">
    <property type="protein sequence ID" value="CCO20917.1"/>
    <property type="molecule type" value="Genomic_DNA"/>
</dbReference>
<name>S0DDE9_9ZZZZ</name>
<dbReference type="InterPro" id="IPR024893">
    <property type="entry name" value="ATP_PRibTrfase_HisG_short"/>
</dbReference>
<evidence type="ECO:0000256" key="11">
    <source>
        <dbReference type="ARBA" id="ARBA00022741"/>
    </source>
</evidence>
<dbReference type="FunFam" id="3.40.190.10:FF:000008">
    <property type="entry name" value="ATP phosphoribosyltransferase"/>
    <property type="match status" value="1"/>
</dbReference>
<evidence type="ECO:0000259" key="16">
    <source>
        <dbReference type="Pfam" id="PF13393"/>
    </source>
</evidence>
<feature type="domain" description="ATP phosphoribosyltransferase catalytic" evidence="15">
    <location>
        <begin position="370"/>
        <end position="520"/>
    </location>
</feature>
<evidence type="ECO:0000256" key="10">
    <source>
        <dbReference type="ARBA" id="ARBA00022679"/>
    </source>
</evidence>
<dbReference type="NCBIfam" id="TIGR00070">
    <property type="entry name" value="hisG"/>
    <property type="match status" value="1"/>
</dbReference>
<gene>
    <name evidence="17" type="ORF">BN138_105</name>
</gene>
<comment type="catalytic activity">
    <reaction evidence="1">
        <text>1-(5-phospho-beta-D-ribosyl)-ATP + diphosphate = 5-phospho-alpha-D-ribose 1-diphosphate + ATP</text>
        <dbReference type="Rhea" id="RHEA:18473"/>
        <dbReference type="ChEBI" id="CHEBI:30616"/>
        <dbReference type="ChEBI" id="CHEBI:33019"/>
        <dbReference type="ChEBI" id="CHEBI:58017"/>
        <dbReference type="ChEBI" id="CHEBI:73183"/>
        <dbReference type="EC" id="2.4.2.17"/>
    </reaction>
</comment>
<proteinExistence type="inferred from homology"/>
<accession>S0DDE9</accession>
<protein>
    <recommendedName>
        <fullName evidence="6">ATP phosphoribosyltransferase</fullName>
        <ecNumber evidence="5">2.4.2.17</ecNumber>
    </recommendedName>
</protein>
<dbReference type="Gene3D" id="3.40.190.10">
    <property type="entry name" value="Periplasmic binding protein-like II"/>
    <property type="match status" value="2"/>
</dbReference>
<dbReference type="InterPro" id="IPR045864">
    <property type="entry name" value="aa-tRNA-synth_II/BPL/LPL"/>
</dbReference>
<dbReference type="CDD" id="cd13595">
    <property type="entry name" value="PBP2_HisGs"/>
    <property type="match status" value="1"/>
</dbReference>
<keyword evidence="9 17" id="KW-0328">Glycosyltransferase</keyword>
<dbReference type="GO" id="GO:0003879">
    <property type="term" value="F:ATP phosphoribosyltransferase activity"/>
    <property type="evidence" value="ECO:0007669"/>
    <property type="project" value="UniProtKB-EC"/>
</dbReference>
<evidence type="ECO:0000256" key="13">
    <source>
        <dbReference type="ARBA" id="ARBA00023102"/>
    </source>
</evidence>
<dbReference type="GO" id="GO:0000105">
    <property type="term" value="P:L-histidine biosynthetic process"/>
    <property type="evidence" value="ECO:0007669"/>
    <property type="project" value="UniProtKB-UniPathway"/>
</dbReference>
<evidence type="ECO:0000256" key="5">
    <source>
        <dbReference type="ARBA" id="ARBA00011946"/>
    </source>
</evidence>
<evidence type="ECO:0000256" key="1">
    <source>
        <dbReference type="ARBA" id="ARBA00000915"/>
    </source>
</evidence>
<dbReference type="AlphaFoldDB" id="S0DDE9"/>
<evidence type="ECO:0000313" key="17">
    <source>
        <dbReference type="EMBL" id="CCO20917.1"/>
    </source>
</evidence>
<keyword evidence="11" id="KW-0547">Nucleotide-binding</keyword>
<evidence type="ECO:0000256" key="12">
    <source>
        <dbReference type="ARBA" id="ARBA00022840"/>
    </source>
</evidence>
<organism evidence="17">
    <name type="scientific">termite gut metagenome</name>
    <dbReference type="NCBI Taxonomy" id="433724"/>
    <lineage>
        <taxon>unclassified sequences</taxon>
        <taxon>metagenomes</taxon>
        <taxon>organismal metagenomes</taxon>
    </lineage>
</organism>
<dbReference type="PANTHER" id="PTHR21403:SF8">
    <property type="entry name" value="ATP PHOSPHORIBOSYLTRANSFERASE"/>
    <property type="match status" value="1"/>
</dbReference>
<dbReference type="UniPathway" id="UPA00031">
    <property type="reaction ID" value="UER00006"/>
</dbReference>
<dbReference type="HAMAP" id="MF_01018">
    <property type="entry name" value="HisG_Short"/>
    <property type="match status" value="1"/>
</dbReference>
<evidence type="ECO:0000256" key="2">
    <source>
        <dbReference type="ARBA" id="ARBA00004496"/>
    </source>
</evidence>
<evidence type="ECO:0000256" key="8">
    <source>
        <dbReference type="ARBA" id="ARBA00022605"/>
    </source>
</evidence>
<evidence type="ECO:0000256" key="4">
    <source>
        <dbReference type="ARBA" id="ARBA00009489"/>
    </source>
</evidence>
<sequence length="524" mass="57367">MDFTLPALRKEEVISLQLRRLYEDKSYRLYRVGSFEEYDLYMQNRPFLTVEDIITFTAADGRLMALKPDVTLSIVKNTAGGDVRRLYYTENIFRRSRQSGEYREKKQMGLEFIGGEGLPAEVEILGLALDSLAVIGRSALDLSHMEFIEAMLAGFEDPAAKQAAVEALRDKSPHGMRQAAVGAGLGDAAAENLAALAALAGEFDEALPWAAKIARGNAKAEAALAHLQQLYAALHARRPTVRIRLDFSIVNDADYYNGLIFQGYVDGVPGTVMVGGRYDLLLRRFQKPQGAIGFAVYLDALGAVEDEAAPDNAPPDDIPWLNVALPKGRLGDKVYTLFEEAGLARADVLGKTRKLVFEDAASRTRFFLVKPSDVDSYVEHGAADVGVVGKDVLLESAADVLELLDLDMGKCRLAVAGRADFAEDPARPLRVATKYPRVARGYYAAQSRAVEIIKLQGSIELAPLLGLSDVIVDIVETGSTLRENNLEVLAEIASSSARLIANRAAWRFKQGRMTTLVERLGERL</sequence>
<evidence type="ECO:0000256" key="9">
    <source>
        <dbReference type="ARBA" id="ARBA00022676"/>
    </source>
</evidence>